<feature type="binding site" evidence="6">
    <location>
        <position position="250"/>
    </location>
    <ligand>
        <name>NAD(+)</name>
        <dbReference type="ChEBI" id="CHEBI:57540"/>
    </ligand>
</feature>
<dbReference type="Proteomes" id="UP000183649">
    <property type="component" value="Unassembled WGS sequence"/>
</dbReference>
<evidence type="ECO:0000313" key="8">
    <source>
        <dbReference type="Proteomes" id="UP000183649"/>
    </source>
</evidence>
<comment type="catalytic activity">
    <reaction evidence="5 6">
        <text>NAD(+) + ATP = ADP + NADP(+) + H(+)</text>
        <dbReference type="Rhea" id="RHEA:18629"/>
        <dbReference type="ChEBI" id="CHEBI:15378"/>
        <dbReference type="ChEBI" id="CHEBI:30616"/>
        <dbReference type="ChEBI" id="CHEBI:57540"/>
        <dbReference type="ChEBI" id="CHEBI:58349"/>
        <dbReference type="ChEBI" id="CHEBI:456216"/>
        <dbReference type="EC" id="2.7.1.23"/>
    </reaction>
</comment>
<dbReference type="AlphaFoldDB" id="A0A0K6HWS4"/>
<dbReference type="EMBL" id="CYHF01000003">
    <property type="protein sequence ID" value="CUA95340.1"/>
    <property type="molecule type" value="Genomic_DNA"/>
</dbReference>
<comment type="cofactor">
    <cofactor evidence="6">
        <name>a divalent metal cation</name>
        <dbReference type="ChEBI" id="CHEBI:60240"/>
    </cofactor>
</comment>
<protein>
    <recommendedName>
        <fullName evidence="6">NAD kinase</fullName>
        <ecNumber evidence="6">2.7.1.23</ecNumber>
    </recommendedName>
    <alternativeName>
        <fullName evidence="6">ATP-dependent NAD kinase</fullName>
    </alternativeName>
</protein>
<dbReference type="NCBIfam" id="NF002561">
    <property type="entry name" value="PRK02155.1"/>
    <property type="match status" value="1"/>
</dbReference>
<dbReference type="Pfam" id="PF01513">
    <property type="entry name" value="NAD_kinase"/>
    <property type="match status" value="1"/>
</dbReference>
<dbReference type="GO" id="GO:0005737">
    <property type="term" value="C:cytoplasm"/>
    <property type="evidence" value="ECO:0007669"/>
    <property type="project" value="UniProtKB-SubCell"/>
</dbReference>
<dbReference type="PANTHER" id="PTHR20275">
    <property type="entry name" value="NAD KINASE"/>
    <property type="match status" value="1"/>
</dbReference>
<dbReference type="HAMAP" id="MF_00361">
    <property type="entry name" value="NAD_kinase"/>
    <property type="match status" value="1"/>
</dbReference>
<dbReference type="GO" id="GO:0051287">
    <property type="term" value="F:NAD binding"/>
    <property type="evidence" value="ECO:0007669"/>
    <property type="project" value="UniProtKB-ARBA"/>
</dbReference>
<reference evidence="8" key="1">
    <citation type="submission" date="2015-08" db="EMBL/GenBank/DDBJ databases">
        <authorList>
            <person name="Varghese N."/>
        </authorList>
    </citation>
    <scope>NUCLEOTIDE SEQUENCE [LARGE SCALE GENOMIC DNA]</scope>
    <source>
        <strain evidence="8">DSM 18181</strain>
    </source>
</reference>
<dbReference type="InterPro" id="IPR017437">
    <property type="entry name" value="ATP-NAD_kinase_PpnK-typ_C"/>
</dbReference>
<dbReference type="STRING" id="339866.GCA_001418255_00929"/>
<keyword evidence="1 6" id="KW-0808">Transferase</keyword>
<dbReference type="OrthoDB" id="9774737at2"/>
<feature type="active site" description="Proton acceptor" evidence="6">
    <location>
        <position position="77"/>
    </location>
</feature>
<feature type="binding site" evidence="6">
    <location>
        <position position="216"/>
    </location>
    <ligand>
        <name>NAD(+)</name>
        <dbReference type="ChEBI" id="CHEBI:57540"/>
    </ligand>
</feature>
<comment type="similarity">
    <text evidence="6">Belongs to the NAD kinase family.</text>
</comment>
<evidence type="ECO:0000256" key="2">
    <source>
        <dbReference type="ARBA" id="ARBA00022777"/>
    </source>
</evidence>
<dbReference type="SUPFAM" id="SSF111331">
    <property type="entry name" value="NAD kinase/diacylglycerol kinase-like"/>
    <property type="match status" value="1"/>
</dbReference>
<dbReference type="Gene3D" id="2.60.200.30">
    <property type="entry name" value="Probable inorganic polyphosphate/atp-NAD kinase, domain 2"/>
    <property type="match status" value="1"/>
</dbReference>
<keyword evidence="3 6" id="KW-0521">NADP</keyword>
<keyword evidence="6" id="KW-0067">ATP-binding</keyword>
<keyword evidence="6" id="KW-0963">Cytoplasm</keyword>
<dbReference type="GO" id="GO:0019674">
    <property type="term" value="P:NAD+ metabolic process"/>
    <property type="evidence" value="ECO:0007669"/>
    <property type="project" value="InterPro"/>
</dbReference>
<feature type="binding site" evidence="6">
    <location>
        <position position="179"/>
    </location>
    <ligand>
        <name>NAD(+)</name>
        <dbReference type="ChEBI" id="CHEBI:57540"/>
    </ligand>
</feature>
<keyword evidence="8" id="KW-1185">Reference proteome</keyword>
<evidence type="ECO:0000256" key="4">
    <source>
        <dbReference type="ARBA" id="ARBA00023027"/>
    </source>
</evidence>
<sequence>MPRTVFQQALLIGKYQAPQAQRKLGEIAARLSRAGVEVWVGELTAQHTELPYPVLRSSELAERTAQGGWVAVVLGGDGTMLGAARRLAPLNVPLVGINAGRLGFMTDIADSEWENAIDGLMAGEFEREERAMLCGAVERAGQTIFSAIAVNDVVVNRNGASGLVELKVEVDGRFMYVQRADGLIVATPTGSTAYALSAYGPILHPSVNGVVLVPIAPHTLSNRPIVLPGGADIVIEVVTPRDVSVNFDMQSYAELIGGDRIRIGQAAHRCVFLHPPGWSYFSTLRKKLHWHEIPDEA</sequence>
<dbReference type="GO" id="GO:0003951">
    <property type="term" value="F:NAD+ kinase activity"/>
    <property type="evidence" value="ECO:0007669"/>
    <property type="project" value="UniProtKB-UniRule"/>
</dbReference>
<proteinExistence type="inferred from homology"/>
<feature type="binding site" evidence="6">
    <location>
        <begin position="192"/>
        <end position="197"/>
    </location>
    <ligand>
        <name>NAD(+)</name>
        <dbReference type="ChEBI" id="CHEBI:57540"/>
    </ligand>
</feature>
<dbReference type="EC" id="2.7.1.23" evidence="6"/>
<dbReference type="GO" id="GO:0006741">
    <property type="term" value="P:NADP+ biosynthetic process"/>
    <property type="evidence" value="ECO:0007669"/>
    <property type="project" value="UniProtKB-UniRule"/>
</dbReference>
<feature type="binding site" evidence="6">
    <location>
        <begin position="77"/>
        <end position="78"/>
    </location>
    <ligand>
        <name>NAD(+)</name>
        <dbReference type="ChEBI" id="CHEBI:57540"/>
    </ligand>
</feature>
<evidence type="ECO:0000256" key="6">
    <source>
        <dbReference type="HAMAP-Rule" id="MF_00361"/>
    </source>
</evidence>
<dbReference type="InterPro" id="IPR017438">
    <property type="entry name" value="ATP-NAD_kinase_N"/>
</dbReference>
<evidence type="ECO:0000256" key="1">
    <source>
        <dbReference type="ARBA" id="ARBA00022679"/>
    </source>
</evidence>
<dbReference type="Gene3D" id="3.40.50.10330">
    <property type="entry name" value="Probable inorganic polyphosphate/atp-NAD kinase, domain 1"/>
    <property type="match status" value="1"/>
</dbReference>
<organism evidence="7 8">
    <name type="scientific">Thiomonas bhubaneswarensis</name>
    <dbReference type="NCBI Taxonomy" id="339866"/>
    <lineage>
        <taxon>Bacteria</taxon>
        <taxon>Pseudomonadati</taxon>
        <taxon>Pseudomonadota</taxon>
        <taxon>Betaproteobacteria</taxon>
        <taxon>Burkholderiales</taxon>
        <taxon>Thiomonas</taxon>
    </lineage>
</organism>
<dbReference type="InterPro" id="IPR016064">
    <property type="entry name" value="NAD/diacylglycerol_kinase_sf"/>
</dbReference>
<dbReference type="RefSeq" id="WP_055449871.1">
    <property type="nucleotide sequence ID" value="NZ_CYHF01000003.1"/>
</dbReference>
<keyword evidence="4 6" id="KW-0520">NAD</keyword>
<dbReference type="GO" id="GO:0005524">
    <property type="term" value="F:ATP binding"/>
    <property type="evidence" value="ECO:0007669"/>
    <property type="project" value="UniProtKB-KW"/>
</dbReference>
<gene>
    <name evidence="6" type="primary">nadK</name>
    <name evidence="7" type="ORF">Ga0061069_10349</name>
</gene>
<comment type="function">
    <text evidence="6">Involved in the regulation of the intracellular balance of NAD and NADP, and is a key enzyme in the biosynthesis of NADP. Catalyzes specifically the phosphorylation on 2'-hydroxyl of the adenosine moiety of NAD to yield NADP.</text>
</comment>
<dbReference type="GO" id="GO:0046872">
    <property type="term" value="F:metal ion binding"/>
    <property type="evidence" value="ECO:0007669"/>
    <property type="project" value="UniProtKB-UniRule"/>
</dbReference>
<name>A0A0K6HWS4_9BURK</name>
<comment type="subcellular location">
    <subcellularLocation>
        <location evidence="6">Cytoplasm</location>
    </subcellularLocation>
</comment>
<dbReference type="Pfam" id="PF20143">
    <property type="entry name" value="NAD_kinase_C"/>
    <property type="match status" value="1"/>
</dbReference>
<keyword evidence="2 6" id="KW-0418">Kinase</keyword>
<feature type="binding site" evidence="6">
    <location>
        <position position="181"/>
    </location>
    <ligand>
        <name>NAD(+)</name>
        <dbReference type="ChEBI" id="CHEBI:57540"/>
    </ligand>
</feature>
<dbReference type="PANTHER" id="PTHR20275:SF0">
    <property type="entry name" value="NAD KINASE"/>
    <property type="match status" value="1"/>
</dbReference>
<evidence type="ECO:0000256" key="5">
    <source>
        <dbReference type="ARBA" id="ARBA00047925"/>
    </source>
</evidence>
<comment type="caution">
    <text evidence="6">Lacks conserved residue(s) required for the propagation of feature annotation.</text>
</comment>
<keyword evidence="6" id="KW-0547">Nucleotide-binding</keyword>
<feature type="binding site" evidence="6">
    <location>
        <begin position="151"/>
        <end position="152"/>
    </location>
    <ligand>
        <name>NAD(+)</name>
        <dbReference type="ChEBI" id="CHEBI:57540"/>
    </ligand>
</feature>
<evidence type="ECO:0000313" key="7">
    <source>
        <dbReference type="EMBL" id="CUA95340.1"/>
    </source>
</evidence>
<evidence type="ECO:0000256" key="3">
    <source>
        <dbReference type="ARBA" id="ARBA00022857"/>
    </source>
</evidence>
<accession>A0A0K6HWS4</accession>
<dbReference type="InterPro" id="IPR002504">
    <property type="entry name" value="NADK"/>
</dbReference>